<comment type="caution">
    <text evidence="4">The sequence shown here is derived from an EMBL/GenBank/DDBJ whole genome shotgun (WGS) entry which is preliminary data.</text>
</comment>
<dbReference type="PANTHER" id="PTHR11236:SF41">
    <property type="entry name" value="AMINODEOXYCHORISMATE SYNTHASE COMPONENT 1"/>
    <property type="match status" value="1"/>
</dbReference>
<dbReference type="InterPro" id="IPR015890">
    <property type="entry name" value="Chorismate_C"/>
</dbReference>
<evidence type="ECO:0000259" key="2">
    <source>
        <dbReference type="Pfam" id="PF00425"/>
    </source>
</evidence>
<dbReference type="SUPFAM" id="SSF56322">
    <property type="entry name" value="ADC synthase"/>
    <property type="match status" value="1"/>
</dbReference>
<dbReference type="RefSeq" id="WP_119795757.1">
    <property type="nucleotide sequence ID" value="NZ_QYZD01000029.1"/>
</dbReference>
<dbReference type="GO" id="GO:0000162">
    <property type="term" value="P:L-tryptophan biosynthetic process"/>
    <property type="evidence" value="ECO:0007669"/>
    <property type="project" value="TreeGrafter"/>
</dbReference>
<feature type="region of interest" description="Disordered" evidence="1">
    <location>
        <begin position="521"/>
        <end position="547"/>
    </location>
</feature>
<dbReference type="InterPro" id="IPR019999">
    <property type="entry name" value="Anth_synth_I-like"/>
</dbReference>
<feature type="compositionally biased region" description="Basic and acidic residues" evidence="1">
    <location>
        <begin position="528"/>
        <end position="538"/>
    </location>
</feature>
<evidence type="ECO:0000313" key="4">
    <source>
        <dbReference type="EMBL" id="RJG20914.1"/>
    </source>
</evidence>
<dbReference type="Proteomes" id="UP000266177">
    <property type="component" value="Unassembled WGS sequence"/>
</dbReference>
<evidence type="ECO:0000256" key="1">
    <source>
        <dbReference type="SAM" id="MobiDB-lite"/>
    </source>
</evidence>
<dbReference type="OrthoDB" id="9803598at2"/>
<sequence>MSLREVAIITAGHWSRWVQEGYTVLPYIAKYEWGHEALASWLPVWEDAGSHAAVLESGKDGRYTYLACKPVSVITGKDREAFIQEGDKPSRREEGEPLQLLKRWMSPYRAPKVDGMPKFIGGCIGYLSYDVARSLERLPESAADDLELPDYVFVQMDELWIVDKQERRLYCAVVTRWPDGNAGQETAGAALAVKYEVAASRAQAMKAQWDEWQERGSASFGPGQAASSLSDCGHDLQTMDIEAFEGVASAFPKEEFKYAVRRIQQYIGQGDVFQVNLSMRQSRRLSETPERLYEWLRALNPSPYMGLLRFPEFQLVSCSPELLVRLEQGSVSTRPIAGTRRRGRTPEEDARLAEELRTNEKECAEHIMLVDLERNDLGRISAYGSVRVDELMVIETYSHVMHLVSEVRGMLAEGKDAFDVIQATFPGGTITGAPKVRTMEIIEELEPIRRGPYTGSFGWIDYNGDLELNIIIRTLVVKDQIGYIQAGAGIVIDSDPEREYGECLNKAKALWKAVQLSESVPADAIPPGEKEAEADEARGAVQDDSGH</sequence>
<name>A0A3A3GE45_PANTH</name>
<feature type="domain" description="Chorismate-utilising enzyme C-terminal" evidence="2">
    <location>
        <begin position="253"/>
        <end position="506"/>
    </location>
</feature>
<dbReference type="AlphaFoldDB" id="A0A3A3GE45"/>
<dbReference type="Gene3D" id="3.60.120.10">
    <property type="entry name" value="Anthranilate synthase"/>
    <property type="match status" value="1"/>
</dbReference>
<accession>A0A3A3GE45</accession>
<reference evidence="4 5" key="1">
    <citation type="submission" date="2018-09" db="EMBL/GenBank/DDBJ databases">
        <title>Paenibacillus SK2017-BO5.</title>
        <authorList>
            <person name="Piskunova J.V."/>
            <person name="Dubiley S.A."/>
            <person name="Severinov K.V."/>
        </authorList>
    </citation>
    <scope>NUCLEOTIDE SEQUENCE [LARGE SCALE GENOMIC DNA]</scope>
    <source>
        <strain evidence="4 5">BO5</strain>
    </source>
</reference>
<evidence type="ECO:0000313" key="5">
    <source>
        <dbReference type="Proteomes" id="UP000266177"/>
    </source>
</evidence>
<protein>
    <submittedName>
        <fullName evidence="4">Anthranilate synthase component I family protein</fullName>
    </submittedName>
</protein>
<dbReference type="InterPro" id="IPR006805">
    <property type="entry name" value="Anth_synth_I_N"/>
</dbReference>
<evidence type="ECO:0000259" key="3">
    <source>
        <dbReference type="Pfam" id="PF04715"/>
    </source>
</evidence>
<proteinExistence type="predicted"/>
<dbReference type="PANTHER" id="PTHR11236">
    <property type="entry name" value="AMINOBENZOATE/ANTHRANILATE SYNTHASE"/>
    <property type="match status" value="1"/>
</dbReference>
<dbReference type="Pfam" id="PF00425">
    <property type="entry name" value="Chorismate_bind"/>
    <property type="match status" value="1"/>
</dbReference>
<feature type="domain" description="Anthranilate synthase component I N-terminal" evidence="3">
    <location>
        <begin position="51"/>
        <end position="170"/>
    </location>
</feature>
<dbReference type="Pfam" id="PF04715">
    <property type="entry name" value="Anth_synt_I_N"/>
    <property type="match status" value="1"/>
</dbReference>
<dbReference type="InterPro" id="IPR005801">
    <property type="entry name" value="ADC_synthase"/>
</dbReference>
<organism evidence="4 5">
    <name type="scientific">Paenibacillus thiaminolyticus</name>
    <name type="common">Bacillus thiaminolyticus</name>
    <dbReference type="NCBI Taxonomy" id="49283"/>
    <lineage>
        <taxon>Bacteria</taxon>
        <taxon>Bacillati</taxon>
        <taxon>Bacillota</taxon>
        <taxon>Bacilli</taxon>
        <taxon>Bacillales</taxon>
        <taxon>Paenibacillaceae</taxon>
        <taxon>Paenibacillus</taxon>
    </lineage>
</organism>
<gene>
    <name evidence="4" type="ORF">DQX05_23185</name>
</gene>
<dbReference type="EMBL" id="QYZD01000029">
    <property type="protein sequence ID" value="RJG20914.1"/>
    <property type="molecule type" value="Genomic_DNA"/>
</dbReference>
<dbReference type="PRINTS" id="PR00095">
    <property type="entry name" value="ANTSNTHASEI"/>
</dbReference>